<dbReference type="SMART" id="SM00471">
    <property type="entry name" value="HDc"/>
    <property type="match status" value="1"/>
</dbReference>
<dbReference type="AlphaFoldDB" id="A0A0X8HTS5"/>
<reference evidence="14 15" key="1">
    <citation type="submission" date="2016-01" db="EMBL/GenBank/DDBJ databases">
        <title>Genome sequence of the yeast Holleya sinecauda.</title>
        <authorList>
            <person name="Dietrich F.S."/>
        </authorList>
    </citation>
    <scope>NUCLEOTIDE SEQUENCE [LARGE SCALE GENOMIC DNA]</scope>
    <source>
        <strain evidence="14 15">ATCC 58844</strain>
    </source>
</reference>
<keyword evidence="12" id="KW-0170">Cobalt</keyword>
<dbReference type="EMBL" id="CP014245">
    <property type="protein sequence ID" value="AMD21309.1"/>
    <property type="molecule type" value="Genomic_DNA"/>
</dbReference>
<evidence type="ECO:0000256" key="8">
    <source>
        <dbReference type="ARBA" id="ARBA00012964"/>
    </source>
</evidence>
<dbReference type="InterPro" id="IPR039356">
    <property type="entry name" value="YfbR/HDDC2"/>
</dbReference>
<keyword evidence="15" id="KW-1185">Reference proteome</keyword>
<dbReference type="RefSeq" id="XP_017988305.1">
    <property type="nucleotide sequence ID" value="XM_018132816.1"/>
</dbReference>
<organism evidence="14 15">
    <name type="scientific">Eremothecium sinecaudum</name>
    <dbReference type="NCBI Taxonomy" id="45286"/>
    <lineage>
        <taxon>Eukaryota</taxon>
        <taxon>Fungi</taxon>
        <taxon>Dikarya</taxon>
        <taxon>Ascomycota</taxon>
        <taxon>Saccharomycotina</taxon>
        <taxon>Saccharomycetes</taxon>
        <taxon>Saccharomycetales</taxon>
        <taxon>Saccharomycetaceae</taxon>
        <taxon>Eremothecium</taxon>
    </lineage>
</organism>
<evidence type="ECO:0000256" key="10">
    <source>
        <dbReference type="ARBA" id="ARBA00022801"/>
    </source>
</evidence>
<evidence type="ECO:0000256" key="2">
    <source>
        <dbReference type="ARBA" id="ARBA00001936"/>
    </source>
</evidence>
<evidence type="ECO:0000256" key="4">
    <source>
        <dbReference type="ARBA" id="ARBA00001946"/>
    </source>
</evidence>
<dbReference type="FunFam" id="1.10.3210.10:FF:000011">
    <property type="entry name" value="HD domain-containing protein 2"/>
    <property type="match status" value="1"/>
</dbReference>
<dbReference type="Proteomes" id="UP000243052">
    <property type="component" value="Chromosome v"/>
</dbReference>
<evidence type="ECO:0000256" key="6">
    <source>
        <dbReference type="ARBA" id="ARBA00009999"/>
    </source>
</evidence>
<dbReference type="Pfam" id="PF13023">
    <property type="entry name" value="HD_3"/>
    <property type="match status" value="1"/>
</dbReference>
<dbReference type="GO" id="GO:0046872">
    <property type="term" value="F:metal ion binding"/>
    <property type="evidence" value="ECO:0007669"/>
    <property type="project" value="UniProtKB-KW"/>
</dbReference>
<proteinExistence type="inferred from homology"/>
<dbReference type="GO" id="GO:0009159">
    <property type="term" value="P:deoxyribonucleoside monophosphate catabolic process"/>
    <property type="evidence" value="ECO:0007669"/>
    <property type="project" value="UniProtKB-ARBA"/>
</dbReference>
<dbReference type="Gene3D" id="1.10.3210.10">
    <property type="entry name" value="Hypothetical protein af1432"/>
    <property type="match status" value="1"/>
</dbReference>
<comment type="catalytic activity">
    <reaction evidence="1">
        <text>a 2'-deoxyribonucleoside 5'-phosphate + H2O = a 2'-deoxyribonucleoside + phosphate</text>
        <dbReference type="Rhea" id="RHEA:36167"/>
        <dbReference type="ChEBI" id="CHEBI:15377"/>
        <dbReference type="ChEBI" id="CHEBI:18274"/>
        <dbReference type="ChEBI" id="CHEBI:43474"/>
        <dbReference type="ChEBI" id="CHEBI:65317"/>
        <dbReference type="EC" id="3.1.3.89"/>
    </reaction>
</comment>
<dbReference type="InterPro" id="IPR006674">
    <property type="entry name" value="HD_domain"/>
</dbReference>
<dbReference type="InterPro" id="IPR003607">
    <property type="entry name" value="HD/PDEase_dom"/>
</dbReference>
<name>A0A0X8HTS5_9SACH</name>
<keyword evidence="10" id="KW-0378">Hydrolase</keyword>
<protein>
    <recommendedName>
        <fullName evidence="8">5'-deoxynucleotidase</fullName>
        <ecNumber evidence="8">3.1.3.89</ecNumber>
    </recommendedName>
</protein>
<gene>
    <name evidence="14" type="ORF">AW171_hschr53253</name>
</gene>
<accession>A0A0X8HTS5</accession>
<dbReference type="PANTHER" id="PTHR11845:SF13">
    <property type="entry name" value="5'-DEOXYNUCLEOTIDASE HDDC2"/>
    <property type="match status" value="1"/>
</dbReference>
<evidence type="ECO:0000256" key="1">
    <source>
        <dbReference type="ARBA" id="ARBA00001638"/>
    </source>
</evidence>
<dbReference type="PANTHER" id="PTHR11845">
    <property type="entry name" value="5'-DEOXYNUCLEOTIDASE HDDC2"/>
    <property type="match status" value="1"/>
</dbReference>
<evidence type="ECO:0000256" key="3">
    <source>
        <dbReference type="ARBA" id="ARBA00001941"/>
    </source>
</evidence>
<dbReference type="OrthoDB" id="10254258at2759"/>
<evidence type="ECO:0000256" key="11">
    <source>
        <dbReference type="ARBA" id="ARBA00022842"/>
    </source>
</evidence>
<dbReference type="GeneID" id="28724592"/>
<evidence type="ECO:0000256" key="5">
    <source>
        <dbReference type="ARBA" id="ARBA00004074"/>
    </source>
</evidence>
<comment type="similarity">
    <text evidence="6">Belongs to the HDDC2 family.</text>
</comment>
<dbReference type="STRING" id="45286.A0A0X8HTS5"/>
<keyword evidence="11" id="KW-0460">Magnesium</keyword>
<keyword evidence="9" id="KW-0479">Metal-binding</keyword>
<evidence type="ECO:0000259" key="13">
    <source>
        <dbReference type="PROSITE" id="PS51831"/>
    </source>
</evidence>
<comment type="function">
    <text evidence="5">Catalyzes the dephosphorylation of the nucleoside 5'-monophosphates deoxyadenosine monophosphate (dAMP), deoxycytidine monophosphate (dCMP), deoxyguanosine monophosphate (dGMP) and deoxythymidine monophosphate (dTMP).</text>
</comment>
<dbReference type="GO" id="GO:0005737">
    <property type="term" value="C:cytoplasm"/>
    <property type="evidence" value="ECO:0007669"/>
    <property type="project" value="TreeGrafter"/>
</dbReference>
<comment type="cofactor">
    <cofactor evidence="2">
        <name>Mn(2+)</name>
        <dbReference type="ChEBI" id="CHEBI:29035"/>
    </cofactor>
</comment>
<evidence type="ECO:0000256" key="12">
    <source>
        <dbReference type="ARBA" id="ARBA00023285"/>
    </source>
</evidence>
<evidence type="ECO:0000313" key="14">
    <source>
        <dbReference type="EMBL" id="AMD21309.1"/>
    </source>
</evidence>
<dbReference type="EC" id="3.1.3.89" evidence="8"/>
<comment type="subunit">
    <text evidence="7">Homodimer.</text>
</comment>
<comment type="cofactor">
    <cofactor evidence="4">
        <name>Mg(2+)</name>
        <dbReference type="ChEBI" id="CHEBI:18420"/>
    </cofactor>
</comment>
<feature type="domain" description="HD" evidence="13">
    <location>
        <begin position="57"/>
        <end position="163"/>
    </location>
</feature>
<sequence length="213" mass="25271">MTSDIWMPEDHIPVEVRDMLSEPSPNYVIMFLNIVELLKVQRRTGWVDYDISPCESISDHMYRMSVTCMLLKDTSINKEKCVRIALVHDLAEALVGDITPFDAVTKEEKHRREWETIKYLCGNFISKYNEEAATEIKRDWLSYENLDCPEARYVKDIDKFEMLMQCFEYERRHKGEKKLDQFWSIVDAIQTTEVGAWVKDLYARRNSFFESLE</sequence>
<comment type="cofactor">
    <cofactor evidence="3">
        <name>Co(2+)</name>
        <dbReference type="ChEBI" id="CHEBI:48828"/>
    </cofactor>
</comment>
<dbReference type="GO" id="GO:0002953">
    <property type="term" value="F:5'-deoxynucleotidase activity"/>
    <property type="evidence" value="ECO:0007669"/>
    <property type="project" value="UniProtKB-EC"/>
</dbReference>
<evidence type="ECO:0000256" key="7">
    <source>
        <dbReference type="ARBA" id="ARBA00011738"/>
    </source>
</evidence>
<evidence type="ECO:0000256" key="9">
    <source>
        <dbReference type="ARBA" id="ARBA00022723"/>
    </source>
</evidence>
<dbReference type="PROSITE" id="PS51831">
    <property type="entry name" value="HD"/>
    <property type="match status" value="1"/>
</dbReference>
<dbReference type="SUPFAM" id="SSF109604">
    <property type="entry name" value="HD-domain/PDEase-like"/>
    <property type="match status" value="1"/>
</dbReference>
<evidence type="ECO:0000313" key="15">
    <source>
        <dbReference type="Proteomes" id="UP000243052"/>
    </source>
</evidence>